<dbReference type="Gene3D" id="3.40.50.720">
    <property type="entry name" value="NAD(P)-binding Rossmann-like Domain"/>
    <property type="match status" value="1"/>
</dbReference>
<accession>A0AAV2YNX7</accession>
<gene>
    <name evidence="2" type="ORF">N0F65_012319</name>
</gene>
<evidence type="ECO:0000313" key="3">
    <source>
        <dbReference type="Proteomes" id="UP001146120"/>
    </source>
</evidence>
<dbReference type="AlphaFoldDB" id="A0AAV2YNX7"/>
<protein>
    <recommendedName>
        <fullName evidence="4">Retinol dehydrogenase 12</fullName>
    </recommendedName>
</protein>
<dbReference type="PANTHER" id="PTHR43157:SF31">
    <property type="entry name" value="PHOSPHATIDYLINOSITOL-GLYCAN BIOSYNTHESIS CLASS F PROTEIN"/>
    <property type="match status" value="1"/>
</dbReference>
<keyword evidence="3" id="KW-1185">Reference proteome</keyword>
<evidence type="ECO:0000256" key="1">
    <source>
        <dbReference type="ARBA" id="ARBA00023002"/>
    </source>
</evidence>
<dbReference type="EMBL" id="DAKRPA010000157">
    <property type="protein sequence ID" value="DAZ96742.1"/>
    <property type="molecule type" value="Genomic_DNA"/>
</dbReference>
<dbReference type="PANTHER" id="PTHR43157">
    <property type="entry name" value="PHOSPHATIDYLINOSITOL-GLYCAN BIOSYNTHESIS CLASS F PROTEIN-RELATED"/>
    <property type="match status" value="1"/>
</dbReference>
<organism evidence="2 3">
    <name type="scientific">Lagenidium giganteum</name>
    <dbReference type="NCBI Taxonomy" id="4803"/>
    <lineage>
        <taxon>Eukaryota</taxon>
        <taxon>Sar</taxon>
        <taxon>Stramenopiles</taxon>
        <taxon>Oomycota</taxon>
        <taxon>Peronosporomycetes</taxon>
        <taxon>Pythiales</taxon>
        <taxon>Pythiaceae</taxon>
    </lineage>
</organism>
<dbReference type="NCBIfam" id="NF004846">
    <property type="entry name" value="PRK06197.1"/>
    <property type="match status" value="1"/>
</dbReference>
<evidence type="ECO:0000313" key="2">
    <source>
        <dbReference type="EMBL" id="DAZ96742.1"/>
    </source>
</evidence>
<name>A0AAV2YNX7_9STRA</name>
<dbReference type="Proteomes" id="UP001146120">
    <property type="component" value="Unassembled WGS sequence"/>
</dbReference>
<reference evidence="2" key="2">
    <citation type="journal article" date="2023" name="Microbiol Resour">
        <title>Decontamination and Annotation of the Draft Genome Sequence of the Oomycete Lagenidium giganteum ARSEF 373.</title>
        <authorList>
            <person name="Morgan W.R."/>
            <person name="Tartar A."/>
        </authorList>
    </citation>
    <scope>NUCLEOTIDE SEQUENCE</scope>
    <source>
        <strain evidence="2">ARSEF 373</strain>
    </source>
</reference>
<proteinExistence type="predicted"/>
<sequence>MHWDAATAMPRQDGKIVVITGANTGIGYDTALQFVAKGAHVVMACRNTERAQQARTAICKDLDVDPAKAAVEVMALDVGDEQSIRGFAKALQAKFDRLDVLISNAGVALPTDTLTSAGKEPHFAVNHLGHFLLTALLFDLLKRSASARIVVVSSFLHHVAWLDFASWERHDPSSWWNINKYATSKLANLLFAYELHRRLQAAEINNIRVIAVHPGTTRSTIFTRWVDAYVPVILQWLALWILAWLPQQTTRMGALPTLFATTDSNAESGAYYGPHRFFHGYPVRVESSSTSHSIEHANQLWELSERMTSHKFNV</sequence>
<dbReference type="InterPro" id="IPR036291">
    <property type="entry name" value="NAD(P)-bd_dom_sf"/>
</dbReference>
<dbReference type="Pfam" id="PF00106">
    <property type="entry name" value="adh_short"/>
    <property type="match status" value="1"/>
</dbReference>
<evidence type="ECO:0008006" key="4">
    <source>
        <dbReference type="Google" id="ProtNLM"/>
    </source>
</evidence>
<dbReference type="SUPFAM" id="SSF51735">
    <property type="entry name" value="NAD(P)-binding Rossmann-fold domains"/>
    <property type="match status" value="1"/>
</dbReference>
<reference evidence="2" key="1">
    <citation type="submission" date="2022-11" db="EMBL/GenBank/DDBJ databases">
        <authorList>
            <person name="Morgan W.R."/>
            <person name="Tartar A."/>
        </authorList>
    </citation>
    <scope>NUCLEOTIDE SEQUENCE</scope>
    <source>
        <strain evidence="2">ARSEF 373</strain>
    </source>
</reference>
<dbReference type="GO" id="GO:0016491">
    <property type="term" value="F:oxidoreductase activity"/>
    <property type="evidence" value="ECO:0007669"/>
    <property type="project" value="UniProtKB-KW"/>
</dbReference>
<comment type="caution">
    <text evidence="2">The sequence shown here is derived from an EMBL/GenBank/DDBJ whole genome shotgun (WGS) entry which is preliminary data.</text>
</comment>
<keyword evidence="1" id="KW-0560">Oxidoreductase</keyword>
<dbReference type="InterPro" id="IPR002347">
    <property type="entry name" value="SDR_fam"/>
</dbReference>
<dbReference type="PRINTS" id="PR00081">
    <property type="entry name" value="GDHRDH"/>
</dbReference>